<dbReference type="EMBL" id="JADBJN010000002">
    <property type="protein sequence ID" value="KAG5679421.1"/>
    <property type="molecule type" value="Genomic_DNA"/>
</dbReference>
<comment type="caution">
    <text evidence="2">The sequence shown here is derived from an EMBL/GenBank/DDBJ whole genome shotgun (WGS) entry which is preliminary data.</text>
</comment>
<proteinExistence type="predicted"/>
<keyword evidence="1" id="KW-0812">Transmembrane</keyword>
<organism evidence="2 3">
    <name type="scientific">Polypedilum vanderplanki</name>
    <name type="common">Sleeping chironomid midge</name>
    <dbReference type="NCBI Taxonomy" id="319348"/>
    <lineage>
        <taxon>Eukaryota</taxon>
        <taxon>Metazoa</taxon>
        <taxon>Ecdysozoa</taxon>
        <taxon>Arthropoda</taxon>
        <taxon>Hexapoda</taxon>
        <taxon>Insecta</taxon>
        <taxon>Pterygota</taxon>
        <taxon>Neoptera</taxon>
        <taxon>Endopterygota</taxon>
        <taxon>Diptera</taxon>
        <taxon>Nematocera</taxon>
        <taxon>Chironomoidea</taxon>
        <taxon>Chironomidae</taxon>
        <taxon>Chironominae</taxon>
        <taxon>Polypedilum</taxon>
        <taxon>Polypedilum</taxon>
    </lineage>
</organism>
<dbReference type="Proteomes" id="UP001107558">
    <property type="component" value="Chromosome 2"/>
</dbReference>
<feature type="transmembrane region" description="Helical" evidence="1">
    <location>
        <begin position="76"/>
        <end position="97"/>
    </location>
</feature>
<keyword evidence="1" id="KW-0472">Membrane</keyword>
<sequence>MDLFLINNFLGFLSLETGGLIIGWFNIVLYTITILTTLFYTATMGLYKCDEINGFGFSTLTISECLTYKIVLTLSIIFLILIAVGLIVIYSLLIRGIQKREHKNIKPSVFIVAIEVILLIIKNLLMFTISGFFTAVFYGIIGGYIFAVVYSLYVKIRNEKLEGVYMNPV</sequence>
<feature type="transmembrane region" description="Helical" evidence="1">
    <location>
        <begin position="20"/>
        <end position="40"/>
    </location>
</feature>
<reference evidence="2" key="1">
    <citation type="submission" date="2021-03" db="EMBL/GenBank/DDBJ databases">
        <title>Chromosome level genome of the anhydrobiotic midge Polypedilum vanderplanki.</title>
        <authorList>
            <person name="Yoshida Y."/>
            <person name="Kikawada T."/>
            <person name="Gusev O."/>
        </authorList>
    </citation>
    <scope>NUCLEOTIDE SEQUENCE</scope>
    <source>
        <strain evidence="2">NIAS01</strain>
        <tissue evidence="2">Whole body or cell culture</tissue>
    </source>
</reference>
<feature type="transmembrane region" description="Helical" evidence="1">
    <location>
        <begin position="135"/>
        <end position="153"/>
    </location>
</feature>
<keyword evidence="1" id="KW-1133">Transmembrane helix</keyword>
<name>A0A9J6CBX3_POLVA</name>
<gene>
    <name evidence="2" type="ORF">PVAND_008988</name>
</gene>
<evidence type="ECO:0000313" key="2">
    <source>
        <dbReference type="EMBL" id="KAG5679421.1"/>
    </source>
</evidence>
<keyword evidence="3" id="KW-1185">Reference proteome</keyword>
<dbReference type="AlphaFoldDB" id="A0A9J6CBX3"/>
<protein>
    <submittedName>
        <fullName evidence="2">Uncharacterized protein</fullName>
    </submittedName>
</protein>
<evidence type="ECO:0000313" key="3">
    <source>
        <dbReference type="Proteomes" id="UP001107558"/>
    </source>
</evidence>
<feature type="transmembrane region" description="Helical" evidence="1">
    <location>
        <begin position="109"/>
        <end position="129"/>
    </location>
</feature>
<accession>A0A9J6CBX3</accession>
<dbReference type="OrthoDB" id="10605476at2759"/>
<evidence type="ECO:0000256" key="1">
    <source>
        <dbReference type="SAM" id="Phobius"/>
    </source>
</evidence>